<organism evidence="2 3">
    <name type="scientific">Anopheles farauti</name>
    <dbReference type="NCBI Taxonomy" id="69004"/>
    <lineage>
        <taxon>Eukaryota</taxon>
        <taxon>Metazoa</taxon>
        <taxon>Ecdysozoa</taxon>
        <taxon>Arthropoda</taxon>
        <taxon>Hexapoda</taxon>
        <taxon>Insecta</taxon>
        <taxon>Pterygota</taxon>
        <taxon>Neoptera</taxon>
        <taxon>Endopterygota</taxon>
        <taxon>Diptera</taxon>
        <taxon>Nematocera</taxon>
        <taxon>Culicoidea</taxon>
        <taxon>Culicidae</taxon>
        <taxon>Anophelinae</taxon>
        <taxon>Anopheles</taxon>
    </lineage>
</organism>
<dbReference type="AlphaFoldDB" id="A0A182PZQ4"/>
<reference evidence="2" key="2">
    <citation type="submission" date="2020-05" db="UniProtKB">
        <authorList>
            <consortium name="EnsemblMetazoa"/>
        </authorList>
    </citation>
    <scope>IDENTIFICATION</scope>
    <source>
        <strain evidence="2">FAR1</strain>
    </source>
</reference>
<accession>A0A182PZQ4</accession>
<keyword evidence="3" id="KW-1185">Reference proteome</keyword>
<dbReference type="EnsemblMetazoa" id="AFAF000194-RA">
    <property type="protein sequence ID" value="AFAF000194-PA"/>
    <property type="gene ID" value="AFAF000194"/>
</dbReference>
<evidence type="ECO:0000313" key="2">
    <source>
        <dbReference type="EnsemblMetazoa" id="AFAF000194-PA"/>
    </source>
</evidence>
<name>A0A182PZQ4_9DIPT</name>
<proteinExistence type="predicted"/>
<dbReference type="Proteomes" id="UP000075886">
    <property type="component" value="Unassembled WGS sequence"/>
</dbReference>
<evidence type="ECO:0000256" key="1">
    <source>
        <dbReference type="SAM" id="MobiDB-lite"/>
    </source>
</evidence>
<sequence>MLNDVLFGNRASSILPDDQEIASRYVTWKHLLDKYNQPGTHDEEGILVDDVLELFNNFADDRKYDDENAIPEEEALECSDESEDVGSSYSASEYETMKKQYTSALKERNVQWKANGLECILNSDFSMSADSVLQWIQSPEAGIGKLLTNTKETRFSEYNDNTQMNVTRREDISILNESDRRQFTAANTSNIEYMDKHRGRMIKLHQVEKRTVSSYFVIEPMHSDVARPNLDMEALLQSLPDLTALKQSYPLASYNPAKKCPSVTMVPESCLKSVLNKQVKPASQRKQKNVRKEYPMPESYRQVYSINGRCRYKTSGIVIYRPKPIGHTLPMSTDKICIRTEDLDLTGIESMEKRQKFAKFCRLAHPNSTLVYYMSESDDDDEVDETEDDSKDISWDDDDPILTYNPPCVLTFFDD</sequence>
<dbReference type="VEuPathDB" id="VectorBase:AFAF000194"/>
<feature type="region of interest" description="Disordered" evidence="1">
    <location>
        <begin position="376"/>
        <end position="399"/>
    </location>
</feature>
<protein>
    <submittedName>
        <fullName evidence="2">Uncharacterized protein</fullName>
    </submittedName>
</protein>
<reference evidence="3" key="1">
    <citation type="submission" date="2014-01" db="EMBL/GenBank/DDBJ databases">
        <title>The Genome Sequence of Anopheles farauti FAR1 (V2).</title>
        <authorList>
            <consortium name="The Broad Institute Genomics Platform"/>
            <person name="Neafsey D.E."/>
            <person name="Besansky N."/>
            <person name="Howell P."/>
            <person name="Walton C."/>
            <person name="Young S.K."/>
            <person name="Zeng Q."/>
            <person name="Gargeya S."/>
            <person name="Fitzgerald M."/>
            <person name="Haas B."/>
            <person name="Abouelleil A."/>
            <person name="Allen A.W."/>
            <person name="Alvarado L."/>
            <person name="Arachchi H.M."/>
            <person name="Berlin A.M."/>
            <person name="Chapman S.B."/>
            <person name="Gainer-Dewar J."/>
            <person name="Goldberg J."/>
            <person name="Griggs A."/>
            <person name="Gujja S."/>
            <person name="Hansen M."/>
            <person name="Howarth C."/>
            <person name="Imamovic A."/>
            <person name="Ireland A."/>
            <person name="Larimer J."/>
            <person name="McCowan C."/>
            <person name="Murphy C."/>
            <person name="Pearson M."/>
            <person name="Poon T.W."/>
            <person name="Priest M."/>
            <person name="Roberts A."/>
            <person name="Saif S."/>
            <person name="Shea T."/>
            <person name="Sisk P."/>
            <person name="Sykes S."/>
            <person name="Wortman J."/>
            <person name="Nusbaum C."/>
            <person name="Birren B."/>
        </authorList>
    </citation>
    <scope>NUCLEOTIDE SEQUENCE [LARGE SCALE GENOMIC DNA]</scope>
    <source>
        <strain evidence="3">FAR1</strain>
    </source>
</reference>
<dbReference type="EMBL" id="AXCN02000856">
    <property type="status" value="NOT_ANNOTATED_CDS"/>
    <property type="molecule type" value="Genomic_DNA"/>
</dbReference>
<evidence type="ECO:0000313" key="3">
    <source>
        <dbReference type="Proteomes" id="UP000075886"/>
    </source>
</evidence>